<feature type="compositionally biased region" description="Low complexity" evidence="1">
    <location>
        <begin position="204"/>
        <end position="215"/>
    </location>
</feature>
<feature type="compositionally biased region" description="Low complexity" evidence="1">
    <location>
        <begin position="9"/>
        <end position="23"/>
    </location>
</feature>
<feature type="compositionally biased region" description="Pro residues" evidence="1">
    <location>
        <begin position="159"/>
        <end position="178"/>
    </location>
</feature>
<feature type="compositionally biased region" description="Low complexity" evidence="1">
    <location>
        <begin position="179"/>
        <end position="191"/>
    </location>
</feature>
<feature type="compositionally biased region" description="Low complexity" evidence="1">
    <location>
        <begin position="43"/>
        <end position="61"/>
    </location>
</feature>
<accession>A0AA39ME43</accession>
<evidence type="ECO:0000313" key="2">
    <source>
        <dbReference type="EMBL" id="KAK0430384.1"/>
    </source>
</evidence>
<dbReference type="EMBL" id="JAUEPT010000153">
    <property type="protein sequence ID" value="KAK0430384.1"/>
    <property type="molecule type" value="Genomic_DNA"/>
</dbReference>
<gene>
    <name evidence="2" type="ORF">EV421DRAFT_1744156</name>
</gene>
<evidence type="ECO:0000256" key="1">
    <source>
        <dbReference type="SAM" id="MobiDB-lite"/>
    </source>
</evidence>
<keyword evidence="3" id="KW-1185">Reference proteome</keyword>
<feature type="compositionally biased region" description="Pro residues" evidence="1">
    <location>
        <begin position="24"/>
        <end position="35"/>
    </location>
</feature>
<dbReference type="Proteomes" id="UP001175226">
    <property type="component" value="Unassembled WGS sequence"/>
</dbReference>
<feature type="compositionally biased region" description="Low complexity" evidence="1">
    <location>
        <begin position="98"/>
        <end position="115"/>
    </location>
</feature>
<reference evidence="2" key="1">
    <citation type="submission" date="2023-06" db="EMBL/GenBank/DDBJ databases">
        <authorList>
            <consortium name="Lawrence Berkeley National Laboratory"/>
            <person name="Ahrendt S."/>
            <person name="Sahu N."/>
            <person name="Indic B."/>
            <person name="Wong-Bajracharya J."/>
            <person name="Merenyi Z."/>
            <person name="Ke H.-M."/>
            <person name="Monk M."/>
            <person name="Kocsube S."/>
            <person name="Drula E."/>
            <person name="Lipzen A."/>
            <person name="Balint B."/>
            <person name="Henrissat B."/>
            <person name="Andreopoulos B."/>
            <person name="Martin F.M."/>
            <person name="Harder C.B."/>
            <person name="Rigling D."/>
            <person name="Ford K.L."/>
            <person name="Foster G.D."/>
            <person name="Pangilinan J."/>
            <person name="Papanicolaou A."/>
            <person name="Barry K."/>
            <person name="LaButti K."/>
            <person name="Viragh M."/>
            <person name="Koriabine M."/>
            <person name="Yan M."/>
            <person name="Riley R."/>
            <person name="Champramary S."/>
            <person name="Plett K.L."/>
            <person name="Tsai I.J."/>
            <person name="Slot J."/>
            <person name="Sipos G."/>
            <person name="Plett J."/>
            <person name="Nagy L.G."/>
            <person name="Grigoriev I.V."/>
        </authorList>
    </citation>
    <scope>NUCLEOTIDE SEQUENCE</scope>
    <source>
        <strain evidence="2">FPL87.14</strain>
    </source>
</reference>
<proteinExistence type="predicted"/>
<dbReference type="AlphaFoldDB" id="A0AA39ME43"/>
<comment type="caution">
    <text evidence="2">The sequence shown here is derived from an EMBL/GenBank/DDBJ whole genome shotgun (WGS) entry which is preliminary data.</text>
</comment>
<sequence>MSKGHTEDPSVPLSPHSSPQSPQDFPPLPTRPTPPASTRSKKSWISGKKGEGSSSLSMRASRSLRDLLRGSKRSQEKVRERLSPLLDPVPSSPPALPPLDLLSSSQTLRAPTTTLPNPPPLPSTAFGLKATTSLPLPEIDSHAPPHVPHGPQTHHPHSTIPPGPYTWIPKPTPPPLSSPPTYDELQQQLRRLLSESTQPRLSSDESPPATSSSPPTIAAQVVQDWRTSQMPNIGEGYEASPLQKLMPSMRSNLRSDAPSHYASSRGGSKGIAPTERSESLGGTMDSPSIHGWSTGSVQGKMTLEEWASEYTSIWNTCHTDLTTEVSWRLSEAGAAWEKADPVEQEDIISHSATVQAIKIFNEFYPRYTLPLAAPYQSRYQQNLFPTSPPTMPMPTS</sequence>
<organism evidence="2 3">
    <name type="scientific">Armillaria borealis</name>
    <dbReference type="NCBI Taxonomy" id="47425"/>
    <lineage>
        <taxon>Eukaryota</taxon>
        <taxon>Fungi</taxon>
        <taxon>Dikarya</taxon>
        <taxon>Basidiomycota</taxon>
        <taxon>Agaricomycotina</taxon>
        <taxon>Agaricomycetes</taxon>
        <taxon>Agaricomycetidae</taxon>
        <taxon>Agaricales</taxon>
        <taxon>Marasmiineae</taxon>
        <taxon>Physalacriaceae</taxon>
        <taxon>Armillaria</taxon>
    </lineage>
</organism>
<evidence type="ECO:0000313" key="3">
    <source>
        <dbReference type="Proteomes" id="UP001175226"/>
    </source>
</evidence>
<feature type="region of interest" description="Disordered" evidence="1">
    <location>
        <begin position="251"/>
        <end position="290"/>
    </location>
</feature>
<feature type="region of interest" description="Disordered" evidence="1">
    <location>
        <begin position="1"/>
        <end position="217"/>
    </location>
</feature>
<name>A0AA39ME43_9AGAR</name>
<protein>
    <submittedName>
        <fullName evidence="2">Uncharacterized protein</fullName>
    </submittedName>
</protein>
<feature type="compositionally biased region" description="Basic and acidic residues" evidence="1">
    <location>
        <begin position="63"/>
        <end position="82"/>
    </location>
</feature>